<dbReference type="SUPFAM" id="SSF52374">
    <property type="entry name" value="Nucleotidylyl transferase"/>
    <property type="match status" value="1"/>
</dbReference>
<feature type="binding site" evidence="7">
    <location>
        <position position="100"/>
    </location>
    <ligand>
        <name>Zn(2+)</name>
        <dbReference type="ChEBI" id="CHEBI:29105"/>
    </ligand>
</feature>
<gene>
    <name evidence="10" type="primary">gluQRS</name>
    <name evidence="7" type="synonym">gluQ</name>
    <name evidence="10" type="ORF">KDX31_00180</name>
</gene>
<evidence type="ECO:0000256" key="4">
    <source>
        <dbReference type="ARBA" id="ARBA00022833"/>
    </source>
</evidence>
<dbReference type="NCBIfam" id="NF004314">
    <property type="entry name" value="PRK05710.1-3"/>
    <property type="match status" value="1"/>
</dbReference>
<proteinExistence type="inferred from homology"/>
<dbReference type="Pfam" id="PF00749">
    <property type="entry name" value="tRNA-synt_1c"/>
    <property type="match status" value="1"/>
</dbReference>
<feature type="domain" description="Glutamyl/glutaminyl-tRNA synthetase class Ib catalytic" evidence="9">
    <location>
        <begin position="6"/>
        <end position="235"/>
    </location>
</feature>
<feature type="binding site" evidence="7">
    <location>
        <position position="114"/>
    </location>
    <ligand>
        <name>Zn(2+)</name>
        <dbReference type="ChEBI" id="CHEBI:29105"/>
    </ligand>
</feature>
<dbReference type="InterPro" id="IPR014729">
    <property type="entry name" value="Rossmann-like_a/b/a_fold"/>
</dbReference>
<reference evidence="10" key="1">
    <citation type="submission" date="2021-04" db="EMBL/GenBank/DDBJ databases">
        <title>Oceanospirillales bacteria with DddD are important DMSP degraders in coastal seawater.</title>
        <authorList>
            <person name="Liu J."/>
        </authorList>
    </citation>
    <scope>NUCLEOTIDE SEQUENCE</scope>
    <source>
        <strain evidence="10">GY6</strain>
    </source>
</reference>
<dbReference type="InterPro" id="IPR022380">
    <property type="entry name" value="Glu-Q_tRNA(Asp)_Synthase"/>
</dbReference>
<keyword evidence="6 7" id="KW-0030">Aminoacyl-tRNA synthetase</keyword>
<evidence type="ECO:0000313" key="10">
    <source>
        <dbReference type="EMBL" id="UTW03506.1"/>
    </source>
</evidence>
<keyword evidence="1 7" id="KW-0436">Ligase</keyword>
<dbReference type="EC" id="6.1.1.-" evidence="7"/>
<keyword evidence="8" id="KW-0648">Protein biosynthesis</keyword>
<dbReference type="InterPro" id="IPR020058">
    <property type="entry name" value="Glu/Gln-tRNA-synth_Ib_cat-dom"/>
</dbReference>
<evidence type="ECO:0000256" key="1">
    <source>
        <dbReference type="ARBA" id="ARBA00022598"/>
    </source>
</evidence>
<accession>A0ABY5GVA8</accession>
<dbReference type="Gene3D" id="3.40.50.620">
    <property type="entry name" value="HUPs"/>
    <property type="match status" value="1"/>
</dbReference>
<keyword evidence="4 7" id="KW-0862">Zinc</keyword>
<evidence type="ECO:0000313" key="11">
    <source>
        <dbReference type="Proteomes" id="UP001059950"/>
    </source>
</evidence>
<comment type="function">
    <text evidence="7">Catalyzes the tRNA-independent activation of glutamate in presence of ATP and the subsequent transfer of glutamate onto a tRNA(Asp). Glutamate is transferred on the 2-amino-5-(4,5-dihydroxy-2-cyclopenten-1-yl) moiety of the queuosine in the wobble position of the QUC anticodon.</text>
</comment>
<dbReference type="InterPro" id="IPR049940">
    <property type="entry name" value="GluQ/Sye"/>
</dbReference>
<evidence type="ECO:0000256" key="5">
    <source>
        <dbReference type="ARBA" id="ARBA00022840"/>
    </source>
</evidence>
<comment type="similarity">
    <text evidence="7">Belongs to the class-I aminoacyl-tRNA synthetase family. GluQ subfamily.</text>
</comment>
<feature type="binding site" evidence="7">
    <location>
        <position position="228"/>
    </location>
    <ligand>
        <name>ATP</name>
        <dbReference type="ChEBI" id="CHEBI:30616"/>
    </ligand>
</feature>
<evidence type="ECO:0000256" key="8">
    <source>
        <dbReference type="RuleBase" id="RU363037"/>
    </source>
</evidence>
<dbReference type="HAMAP" id="MF_01428">
    <property type="entry name" value="Glu_Q_tRNA_synth"/>
    <property type="match status" value="1"/>
</dbReference>
<dbReference type="NCBIfam" id="TIGR03838">
    <property type="entry name" value="queuosine_YadB"/>
    <property type="match status" value="1"/>
</dbReference>
<evidence type="ECO:0000256" key="7">
    <source>
        <dbReference type="HAMAP-Rule" id="MF_01428"/>
    </source>
</evidence>
<evidence type="ECO:0000259" key="9">
    <source>
        <dbReference type="Pfam" id="PF00749"/>
    </source>
</evidence>
<comment type="cofactor">
    <cofactor evidence="7">
        <name>Zn(2+)</name>
        <dbReference type="ChEBI" id="CHEBI:29105"/>
    </cofactor>
    <text evidence="7">Binds 1 zinc ion per subunit.</text>
</comment>
<name>A0ABY5GVA8_9GAMM</name>
<feature type="binding site" evidence="7">
    <location>
        <position position="187"/>
    </location>
    <ligand>
        <name>L-glutamate</name>
        <dbReference type="ChEBI" id="CHEBI:29985"/>
    </ligand>
</feature>
<dbReference type="PANTHER" id="PTHR43311:SF1">
    <property type="entry name" value="GLUTAMYL-Q TRNA(ASP) SYNTHETASE"/>
    <property type="match status" value="1"/>
</dbReference>
<feature type="binding site" evidence="7">
    <location>
        <begin position="6"/>
        <end position="10"/>
    </location>
    <ligand>
        <name>L-glutamate</name>
        <dbReference type="ChEBI" id="CHEBI:29985"/>
    </ligand>
</feature>
<feature type="binding site" evidence="7">
    <location>
        <position position="42"/>
    </location>
    <ligand>
        <name>L-glutamate</name>
        <dbReference type="ChEBI" id="CHEBI:29985"/>
    </ligand>
</feature>
<dbReference type="PRINTS" id="PR00987">
    <property type="entry name" value="TRNASYNTHGLU"/>
</dbReference>
<keyword evidence="3 7" id="KW-0547">Nucleotide-binding</keyword>
<dbReference type="InterPro" id="IPR000924">
    <property type="entry name" value="Glu/Gln-tRNA-synth"/>
</dbReference>
<evidence type="ECO:0000256" key="2">
    <source>
        <dbReference type="ARBA" id="ARBA00022723"/>
    </source>
</evidence>
<organism evidence="10 11">
    <name type="scientific">Amphritea atlantica</name>
    <dbReference type="NCBI Taxonomy" id="355243"/>
    <lineage>
        <taxon>Bacteria</taxon>
        <taxon>Pseudomonadati</taxon>
        <taxon>Pseudomonadota</taxon>
        <taxon>Gammaproteobacteria</taxon>
        <taxon>Oceanospirillales</taxon>
        <taxon>Oceanospirillaceae</taxon>
        <taxon>Amphritea</taxon>
    </lineage>
</organism>
<dbReference type="EMBL" id="CP073344">
    <property type="protein sequence ID" value="UTW03506.1"/>
    <property type="molecule type" value="Genomic_DNA"/>
</dbReference>
<dbReference type="Proteomes" id="UP001059950">
    <property type="component" value="Chromosome"/>
</dbReference>
<keyword evidence="5 7" id="KW-0067">ATP-binding</keyword>
<evidence type="ECO:0000256" key="3">
    <source>
        <dbReference type="ARBA" id="ARBA00022741"/>
    </source>
</evidence>
<sequence>MVYTGRFAPSPTGPLHFGSLLAAVASYLDARAHNGLWLLRIEDLDPPREAEGATDSIFRTLEQFGLHWDGEVIRQSDRLAIYNDILSQLSNSGAAYRCSCSRQQIQKRSSNPLYDRHCRSHPPMTGARCAMRIRCDQDYPFDDLIQGHQQFSNLTEDFVIFRRDGFFAYQLAVTIDDAAQQISHIVRGSDLLDSTPKQIHLQQKLGYRQPVYAHIPVATNRQGQKLSKQTLAPALDERQALQLTIRALDFLGQQPVAELADGTIEECLCWATTHWDITAIPKQTGIILEDN</sequence>
<evidence type="ECO:0000256" key="6">
    <source>
        <dbReference type="ARBA" id="ARBA00023146"/>
    </source>
</evidence>
<keyword evidence="2 7" id="KW-0479">Metal-binding</keyword>
<dbReference type="PANTHER" id="PTHR43311">
    <property type="entry name" value="GLUTAMATE--TRNA LIGASE"/>
    <property type="match status" value="1"/>
</dbReference>
<feature type="binding site" evidence="7">
    <location>
        <position position="98"/>
    </location>
    <ligand>
        <name>Zn(2+)</name>
        <dbReference type="ChEBI" id="CHEBI:29105"/>
    </ligand>
</feature>
<protein>
    <recommendedName>
        <fullName evidence="7">Glutamyl-Q tRNA(Asp) synthetase</fullName>
        <shortName evidence="7">Glu-Q-RSs</shortName>
        <ecNumber evidence="7">6.1.1.-</ecNumber>
    </recommendedName>
</protein>
<dbReference type="GO" id="GO:0016874">
    <property type="term" value="F:ligase activity"/>
    <property type="evidence" value="ECO:0007669"/>
    <property type="project" value="UniProtKB-KW"/>
</dbReference>
<feature type="binding site" evidence="7">
    <location>
        <position position="169"/>
    </location>
    <ligand>
        <name>L-glutamate</name>
        <dbReference type="ChEBI" id="CHEBI:29985"/>
    </ligand>
</feature>
<feature type="binding site" evidence="7">
    <location>
        <position position="118"/>
    </location>
    <ligand>
        <name>Zn(2+)</name>
        <dbReference type="ChEBI" id="CHEBI:29105"/>
    </ligand>
</feature>
<feature type="short sequence motif" description="'KMSKS' region" evidence="7">
    <location>
        <begin position="225"/>
        <end position="229"/>
    </location>
</feature>
<feature type="short sequence motif" description="'HIGH' region" evidence="7">
    <location>
        <begin position="9"/>
        <end position="19"/>
    </location>
</feature>
<keyword evidence="11" id="KW-1185">Reference proteome</keyword>